<keyword evidence="3 7" id="KW-0762">Sugar transport</keyword>
<evidence type="ECO:0000256" key="4">
    <source>
        <dbReference type="ARBA" id="ARBA00022679"/>
    </source>
</evidence>
<organism evidence="7 8">
    <name type="scientific">Oceanobacillus jeddahense</name>
    <dbReference type="NCBI Taxonomy" id="1462527"/>
    <lineage>
        <taxon>Bacteria</taxon>
        <taxon>Bacillati</taxon>
        <taxon>Bacillota</taxon>
        <taxon>Bacilli</taxon>
        <taxon>Bacillales</taxon>
        <taxon>Bacillaceae</taxon>
        <taxon>Oceanobacillus</taxon>
    </lineage>
</organism>
<evidence type="ECO:0000313" key="7">
    <source>
        <dbReference type="EMBL" id="UUI02320.1"/>
    </source>
</evidence>
<dbReference type="Gene3D" id="3.40.930.10">
    <property type="entry name" value="Mannitol-specific EII, Chain A"/>
    <property type="match status" value="1"/>
</dbReference>
<sequence>MGIENLMSDELICLDLQATDKKSAINELADLFEAEQRLKNKKKYIKAVMKREAESTTGIGMGVAIPHGKSKGVTEPSLAFGRCQSGIDYDSLDGNPVHLMFLIAVPENSNDEHLKILSQLSRKLMHEEVREKLLNAQTTDEIYNILGA</sequence>
<dbReference type="InterPro" id="IPR004715">
    <property type="entry name" value="PTS_IIA_fruc"/>
</dbReference>
<keyword evidence="1" id="KW-0813">Transport</keyword>
<dbReference type="PROSITE" id="PS51094">
    <property type="entry name" value="PTS_EIIA_TYPE_2"/>
    <property type="match status" value="1"/>
</dbReference>
<gene>
    <name evidence="7" type="ORF">NP439_20125</name>
</gene>
<proteinExistence type="predicted"/>
<dbReference type="EMBL" id="CP101914">
    <property type="protein sequence ID" value="UUI02320.1"/>
    <property type="molecule type" value="Genomic_DNA"/>
</dbReference>
<keyword evidence="4" id="KW-0808">Transferase</keyword>
<name>A0ABY5JR92_9BACI</name>
<dbReference type="Pfam" id="PF00359">
    <property type="entry name" value="PTS_EIIA_2"/>
    <property type="match status" value="1"/>
</dbReference>
<dbReference type="PANTHER" id="PTHR47738">
    <property type="entry name" value="PTS SYSTEM FRUCTOSE-LIKE EIIA COMPONENT-RELATED"/>
    <property type="match status" value="1"/>
</dbReference>
<reference evidence="7" key="1">
    <citation type="submission" date="2022-07" db="EMBL/GenBank/DDBJ databases">
        <title>FELIX.</title>
        <authorList>
            <person name="Wan K.H."/>
            <person name="Park S."/>
            <person name="Lawrence Q."/>
            <person name="Eichenberger J.P."/>
            <person name="Booth B.W."/>
            <person name="Piaggio A.J."/>
            <person name="Chandler J.C."/>
            <person name="Franklin A.B."/>
            <person name="Celniker S.E."/>
        </authorList>
    </citation>
    <scope>NUCLEOTIDE SEQUENCE</scope>
    <source>
        <strain evidence="7">QA-1986 374</strain>
    </source>
</reference>
<evidence type="ECO:0000259" key="6">
    <source>
        <dbReference type="PROSITE" id="PS51094"/>
    </source>
</evidence>
<evidence type="ECO:0000256" key="5">
    <source>
        <dbReference type="ARBA" id="ARBA00022683"/>
    </source>
</evidence>
<dbReference type="CDD" id="cd00211">
    <property type="entry name" value="PTS_IIA_fru"/>
    <property type="match status" value="1"/>
</dbReference>
<feature type="domain" description="PTS EIIA type-2" evidence="6">
    <location>
        <begin position="5"/>
        <end position="148"/>
    </location>
</feature>
<dbReference type="InterPro" id="IPR051541">
    <property type="entry name" value="PTS_SugarTrans_NitroReg"/>
</dbReference>
<evidence type="ECO:0000256" key="1">
    <source>
        <dbReference type="ARBA" id="ARBA00022448"/>
    </source>
</evidence>
<protein>
    <submittedName>
        <fullName evidence="7">PTS sugar transporter subunit IIA</fullName>
    </submittedName>
</protein>
<dbReference type="InterPro" id="IPR016152">
    <property type="entry name" value="PTrfase/Anion_transptr"/>
</dbReference>
<evidence type="ECO:0000256" key="2">
    <source>
        <dbReference type="ARBA" id="ARBA00022553"/>
    </source>
</evidence>
<dbReference type="Proteomes" id="UP001059773">
    <property type="component" value="Chromosome"/>
</dbReference>
<accession>A0ABY5JR92</accession>
<keyword evidence="5" id="KW-0598">Phosphotransferase system</keyword>
<evidence type="ECO:0000256" key="3">
    <source>
        <dbReference type="ARBA" id="ARBA00022597"/>
    </source>
</evidence>
<dbReference type="RefSeq" id="WP_040978649.1">
    <property type="nucleotide sequence ID" value="NZ_CABKTI010000001.1"/>
</dbReference>
<dbReference type="SUPFAM" id="SSF55804">
    <property type="entry name" value="Phoshotransferase/anion transport protein"/>
    <property type="match status" value="1"/>
</dbReference>
<keyword evidence="8" id="KW-1185">Reference proteome</keyword>
<dbReference type="InterPro" id="IPR002178">
    <property type="entry name" value="PTS_EIIA_type-2_dom"/>
</dbReference>
<dbReference type="PANTHER" id="PTHR47738:SF2">
    <property type="entry name" value="PTS SYSTEM FRUCTOSE-LIKE EIIA COMPONENT"/>
    <property type="match status" value="1"/>
</dbReference>
<dbReference type="NCBIfam" id="TIGR00848">
    <property type="entry name" value="fruA"/>
    <property type="match status" value="1"/>
</dbReference>
<keyword evidence="2" id="KW-0597">Phosphoprotein</keyword>
<evidence type="ECO:0000313" key="8">
    <source>
        <dbReference type="Proteomes" id="UP001059773"/>
    </source>
</evidence>
<dbReference type="PROSITE" id="PS00372">
    <property type="entry name" value="PTS_EIIA_TYPE_2_HIS"/>
    <property type="match status" value="1"/>
</dbReference>